<feature type="domain" description="Mechanosensitive ion channel MscS" evidence="6">
    <location>
        <begin position="484"/>
        <end position="550"/>
    </location>
</feature>
<keyword evidence="8" id="KW-1185">Reference proteome</keyword>
<dbReference type="AlphaFoldDB" id="J9DF71"/>
<keyword evidence="3 5" id="KW-1133">Transmembrane helix</keyword>
<dbReference type="Gene3D" id="2.30.30.60">
    <property type="match status" value="1"/>
</dbReference>
<evidence type="ECO:0000256" key="4">
    <source>
        <dbReference type="ARBA" id="ARBA00023136"/>
    </source>
</evidence>
<feature type="transmembrane region" description="Helical" evidence="5">
    <location>
        <begin position="139"/>
        <end position="161"/>
    </location>
</feature>
<feature type="transmembrane region" description="Helical" evidence="5">
    <location>
        <begin position="221"/>
        <end position="243"/>
    </location>
</feature>
<evidence type="ECO:0000313" key="8">
    <source>
        <dbReference type="Proteomes" id="UP000003163"/>
    </source>
</evidence>
<comment type="caution">
    <text evidence="7">The sequence shown here is derived from an EMBL/GenBank/DDBJ whole genome shotgun (WGS) entry which is preliminary data.</text>
</comment>
<dbReference type="VEuPathDB" id="MicrosporidiaDB:EDEG_04040"/>
<feature type="transmembrane region" description="Helical" evidence="5">
    <location>
        <begin position="55"/>
        <end position="73"/>
    </location>
</feature>
<name>J9DF71_EDHAE</name>
<dbReference type="Proteomes" id="UP000003163">
    <property type="component" value="Unassembled WGS sequence"/>
</dbReference>
<evidence type="ECO:0000256" key="1">
    <source>
        <dbReference type="ARBA" id="ARBA00004370"/>
    </source>
</evidence>
<reference evidence="7 8" key="1">
    <citation type="submission" date="2011-08" db="EMBL/GenBank/DDBJ databases">
        <authorList>
            <person name="Liu Z.J."/>
            <person name="Shi F.L."/>
            <person name="Lu J.Q."/>
            <person name="Li M."/>
            <person name="Wang Z.L."/>
        </authorList>
    </citation>
    <scope>NUCLEOTIDE SEQUENCE [LARGE SCALE GENOMIC DNA]</scope>
    <source>
        <strain evidence="7 8">USNM 41457</strain>
    </source>
</reference>
<dbReference type="GO" id="GO:0016020">
    <property type="term" value="C:membrane"/>
    <property type="evidence" value="ECO:0007669"/>
    <property type="project" value="UniProtKB-SubCell"/>
</dbReference>
<dbReference type="InParanoid" id="J9DF71"/>
<evidence type="ECO:0000256" key="3">
    <source>
        <dbReference type="ARBA" id="ARBA00022989"/>
    </source>
</evidence>
<dbReference type="GO" id="GO:0006874">
    <property type="term" value="P:intracellular calcium ion homeostasis"/>
    <property type="evidence" value="ECO:0007669"/>
    <property type="project" value="TreeGrafter"/>
</dbReference>
<comment type="subcellular location">
    <subcellularLocation>
        <location evidence="1">Membrane</location>
    </subcellularLocation>
</comment>
<dbReference type="PANTHER" id="PTHR31323:SF1">
    <property type="entry name" value="MECHANOSENSITIVE ION CHANNEL PROTEIN"/>
    <property type="match status" value="1"/>
</dbReference>
<dbReference type="HOGENOM" id="CLU_410504_0_0_1"/>
<organism evidence="7 8">
    <name type="scientific">Edhazardia aedis (strain USNM 41457)</name>
    <name type="common">Microsporidian parasite</name>
    <dbReference type="NCBI Taxonomy" id="1003232"/>
    <lineage>
        <taxon>Eukaryota</taxon>
        <taxon>Fungi</taxon>
        <taxon>Fungi incertae sedis</taxon>
        <taxon>Microsporidia</taxon>
        <taxon>Edhazardia</taxon>
    </lineage>
</organism>
<dbReference type="OMA" id="RTINCRI"/>
<evidence type="ECO:0000256" key="5">
    <source>
        <dbReference type="SAM" id="Phobius"/>
    </source>
</evidence>
<dbReference type="InterPro" id="IPR006685">
    <property type="entry name" value="MscS_channel_2nd"/>
</dbReference>
<dbReference type="OrthoDB" id="544685at2759"/>
<evidence type="ECO:0000256" key="2">
    <source>
        <dbReference type="ARBA" id="ARBA00022692"/>
    </source>
</evidence>
<dbReference type="InterPro" id="IPR010920">
    <property type="entry name" value="LSM_dom_sf"/>
</dbReference>
<dbReference type="SUPFAM" id="SSF50182">
    <property type="entry name" value="Sm-like ribonucleoproteins"/>
    <property type="match status" value="1"/>
</dbReference>
<reference evidence="8" key="2">
    <citation type="submission" date="2015-07" db="EMBL/GenBank/DDBJ databases">
        <title>Contrasting host-pathogen interactions and genome evolution in two generalist and specialist microsporidian pathogens of mosquitoes.</title>
        <authorList>
            <consortium name="The Broad Institute Genomics Platform"/>
            <consortium name="The Broad Institute Genome Sequencing Center for Infectious Disease"/>
            <person name="Cuomo C.A."/>
            <person name="Sanscrainte N.D."/>
            <person name="Goldberg J.M."/>
            <person name="Heiman D."/>
            <person name="Young S."/>
            <person name="Zeng Q."/>
            <person name="Becnel J.J."/>
            <person name="Birren B.W."/>
        </authorList>
    </citation>
    <scope>NUCLEOTIDE SEQUENCE [LARGE SCALE GENOMIC DNA]</scope>
    <source>
        <strain evidence="8">USNM 41457</strain>
    </source>
</reference>
<sequence length="669" mass="78425">MNQRIANTELFDRDETFISIDLDSKFEENESKFSRIRSILFIFLHKLHRFLWLRSFKYIYVSIPIAAICLIFHDKKIKFYIAESEVNTTLNTSEKTESIAQNLENDLKTVPNTLLGLITPEFNRKIAKRTRKILTISDIAGILYCILFSHILMSNLVYFLVQLYISRWRSRSYMCLYFLDIYEHISIFLACICALATSYIINKDFGIEYKIYGFFGVRDLIPMIFILNLLTGATHFLISYLYMEFSRNIYTERRLRVMRICFFFRFFNKLYEQKAKDSNINRDTFYLKAFPPIITKKTIKNDMLAKEVHDLYFDPKKTEISDGAKNMIYRTFKWLKHNATMHIKSKANIQKSTNFSENVYRLSQLIYNRAVKPRKLGKYFPENINYNNLFASIGLPPDLTSLKTNTLQPLVNELMQEVFRVDKSLSQMTSAIRSLRFATYFVIFIFMATYIVSTFLTTLPETIGLISAFGGAAVAFKGSVNSAVDSIIFVFFIHPYDVGDRIFIQSGGEKLNVVVKELNIFSTVFTKFDGTQTFMPNSLLSNTQITNVRRSGWMSDSHQIKIDINTKDKDLVLLKVDIALYLRRNYDKWDDNFMFNFENIEDSRTINCRIFLTSKDNWQNYDKYIKHKGDFLKFLCDTMTHRGIKYTLPVKIVSIKRIPCKNKIINNAL</sequence>
<protein>
    <recommendedName>
        <fullName evidence="6">Mechanosensitive ion channel MscS domain-containing protein</fullName>
    </recommendedName>
</protein>
<feature type="transmembrane region" description="Helical" evidence="5">
    <location>
        <begin position="181"/>
        <end position="201"/>
    </location>
</feature>
<keyword evidence="4 5" id="KW-0472">Membrane</keyword>
<dbReference type="EMBL" id="AFBI03000211">
    <property type="protein sequence ID" value="EJW01255.1"/>
    <property type="molecule type" value="Genomic_DNA"/>
</dbReference>
<gene>
    <name evidence="7" type="ORF">EDEG_04040</name>
</gene>
<evidence type="ECO:0000313" key="7">
    <source>
        <dbReference type="EMBL" id="EJW01255.1"/>
    </source>
</evidence>
<dbReference type="InterPro" id="IPR023408">
    <property type="entry name" value="MscS_beta-dom_sf"/>
</dbReference>
<dbReference type="PANTHER" id="PTHR31323">
    <property type="entry name" value="MECHANOSENSITIVE ION CHANNEL PROTEIN MSY2"/>
    <property type="match status" value="1"/>
</dbReference>
<feature type="transmembrane region" description="Helical" evidence="5">
    <location>
        <begin position="437"/>
        <end position="459"/>
    </location>
</feature>
<accession>J9DF71</accession>
<dbReference type="GO" id="GO:0005262">
    <property type="term" value="F:calcium channel activity"/>
    <property type="evidence" value="ECO:0007669"/>
    <property type="project" value="TreeGrafter"/>
</dbReference>
<proteinExistence type="predicted"/>
<evidence type="ECO:0000259" key="6">
    <source>
        <dbReference type="Pfam" id="PF00924"/>
    </source>
</evidence>
<keyword evidence="2 5" id="KW-0812">Transmembrane</keyword>
<dbReference type="Pfam" id="PF00924">
    <property type="entry name" value="MS_channel_2nd"/>
    <property type="match status" value="1"/>
</dbReference>